<keyword evidence="4" id="KW-0378">Hydrolase</keyword>
<dbReference type="SUPFAM" id="SSF51126">
    <property type="entry name" value="Pectin lyase-like"/>
    <property type="match status" value="3"/>
</dbReference>
<evidence type="ECO:0000313" key="4">
    <source>
        <dbReference type="EMBL" id="QDU34332.1"/>
    </source>
</evidence>
<dbReference type="SMART" id="SM00869">
    <property type="entry name" value="Autotransporter"/>
    <property type="match status" value="1"/>
</dbReference>
<accession>A0A517YVV7</accession>
<dbReference type="Pfam" id="PF12951">
    <property type="entry name" value="PATR"/>
    <property type="match status" value="10"/>
</dbReference>
<keyword evidence="5" id="KW-1185">Reference proteome</keyword>
<evidence type="ECO:0000259" key="3">
    <source>
        <dbReference type="PROSITE" id="PS51208"/>
    </source>
</evidence>
<dbReference type="PROSITE" id="PS51208">
    <property type="entry name" value="AUTOTRANSPORTER"/>
    <property type="match status" value="1"/>
</dbReference>
<proteinExistence type="predicted"/>
<dbReference type="InterPro" id="IPR005546">
    <property type="entry name" value="Autotransporte_beta"/>
</dbReference>
<sequence length="1642" mass="166018" precursor="true">MSRKLTGLACLCMCGIVQLHAADVTFTGGTSNSWTLDANWSGGSALAADVDGQITIQSGNGASPFTLTGIDLAYTNIGGMLFDGTGTDGDYTLQGTGSLTFNTGTGIFNGKTGTATIGVDIVSLGSSFTVSALVGGISLTGDVGLTGGVQCNFSGSSAINASGVISGNGTVNVSGGSSIVTLTGANTYTNGTTFSGGTIILGNDDALGTGTLTLNTDLGQAIQSDNDARSVSNAIDLGSNTLTVDGDNNLVLSGVISGDGALTLNMDASSDTLTLSGANTYTGGTTITSGTLILGNDDALGTGDVTTGTNNGRIQSDDDSRNIGNNFITSPGNALAVTGSNKLTLSGIISGSSGLAALGDTTILLTGNNTYTGNTLLANSENTIIFGNDNAIGTADLLVNFSSSIESNDDARSVGNGIRIASDQTLTVSGDSNLALSGVISGDGSVNQSGSGTFTLSGTNTYTGGTALSGSTIILGNDDALGTGSVVISGDTVFESDNDARTVGNAININSEQTLTVGGGNNLELSGVISGDGVLALDMSSNTETFTLSGNNTYSGGTTLDLGTVIVAHDNAFGTGNVTVTNFGRLQSDDDARNISNNFITSSGNDVFIVGSNQLTLSGTISGSGGIASEAGSSVLLTGNNTYTGSTFMLGGTIIVGNDNALGTGNVSLNASSTISSNDDARLISNTFSTVSTAILTVSGSNDLELSGVISGGGGLNVSLDEPTDALTLSGVNTYTGDTTLSSGKIIVGNDSAFGTGSVLVEGDAVLEGNSDSRSISNSIGVGSGHTLTVSGESSNNLEISGVISGDGALVKSGGSELTLGSDNTHTGGTTLSEGAIVIESSQSLGRGLFNVTGDSRLAASDDFAIRNATSISNGVSLLLDGSKSSFSYSGIISGDGSLALEMSGKTITISGNNTYTGGTSSKDGGLILGHNNALGTGSLTLDGAVTIQSNDDTRSISNAIGFTSESNSLTFNGSNDLTLSGIISGEGSLTKSATNTLTLGGANTYSGGTTLSGGTVILGHDDALGAGGVSVASSSTIESSDDARTVNNDFSVSLMLTVGGSNDLELAGVISGNGSLTKEGSGTLTLSGSNTYTGETAVRAGTLIVNANMGNTNMFVYNGATLGGAMSIAGNCISSGTISPGNSAGTMVVGGTLTLNSSSIYDMEIESTAGAGTGNDLIDVTGSAAIDGTLNVIGLPGYVPEDGDTFTILEADDGVSGTFATISDDIAGFEVSATYNATDIVITLNEALADFSSITQRNLFSAADAFERISQNSPTGDIATVIAQLENQTGQALVVAFEQIVPNYLVPQAEATFKGIDVQNNNFNGRLNELRYDLPKLWSNNLSVNTPQGASIEESVDPEYVILFAMQTQETLEQQQETNRFSGVGKDIWGAWINGFGTFGDFDSTSSQAGYEFNTAGVTFGFDYRVLDSLAAGAFFGYSNTGITVDSGQGTSSFNSINTGMYMTWFNEEGFYASGLFGGGVNFYENNRRIVFGMIDRVAESDPTGFYLQALATGGYEFKSGNWGFGPQLALQWVNLQIESHSETGADSLNLDVGAFNGNSFVTRLGFRTTYKYDTSAMLFIPELVGFWEHEYLSPIDTVEVGIPSGPDSFAYSGIGPGRDSGLIGVNLIGISHEQPISFTV</sequence>
<dbReference type="InterPro" id="IPR036709">
    <property type="entry name" value="Autotransporte_beta_dom_sf"/>
</dbReference>
<dbReference type="KEGG" id="pcor:KS4_24000"/>
<reference evidence="4 5" key="1">
    <citation type="submission" date="2019-02" db="EMBL/GenBank/DDBJ databases">
        <title>Deep-cultivation of Planctomycetes and their phenomic and genomic characterization uncovers novel biology.</title>
        <authorList>
            <person name="Wiegand S."/>
            <person name="Jogler M."/>
            <person name="Boedeker C."/>
            <person name="Pinto D."/>
            <person name="Vollmers J."/>
            <person name="Rivas-Marin E."/>
            <person name="Kohn T."/>
            <person name="Peeters S.H."/>
            <person name="Heuer A."/>
            <person name="Rast P."/>
            <person name="Oberbeckmann S."/>
            <person name="Bunk B."/>
            <person name="Jeske O."/>
            <person name="Meyerdierks A."/>
            <person name="Storesund J.E."/>
            <person name="Kallscheuer N."/>
            <person name="Luecker S."/>
            <person name="Lage O.M."/>
            <person name="Pohl T."/>
            <person name="Merkel B.J."/>
            <person name="Hornburger P."/>
            <person name="Mueller R.-W."/>
            <person name="Bruemmer F."/>
            <person name="Labrenz M."/>
            <person name="Spormann A.M."/>
            <person name="Op den Camp H."/>
            <person name="Overmann J."/>
            <person name="Amann R."/>
            <person name="Jetten M.S.M."/>
            <person name="Mascher T."/>
            <person name="Medema M.H."/>
            <person name="Devos D.P."/>
            <person name="Kaster A.-K."/>
            <person name="Ovreas L."/>
            <person name="Rohde M."/>
            <person name="Galperin M.Y."/>
            <person name="Jogler C."/>
        </authorList>
    </citation>
    <scope>NUCLEOTIDE SEQUENCE [LARGE SCALE GENOMIC DNA]</scope>
    <source>
        <strain evidence="4 5">KS4</strain>
    </source>
</reference>
<dbReference type="GO" id="GO:0006508">
    <property type="term" value="P:proteolysis"/>
    <property type="evidence" value="ECO:0007669"/>
    <property type="project" value="UniProtKB-KW"/>
</dbReference>
<dbReference type="InterPro" id="IPR013425">
    <property type="entry name" value="Autotrns_rpt"/>
</dbReference>
<keyword evidence="4" id="KW-0645">Protease</keyword>
<dbReference type="Gene3D" id="2.160.20.20">
    <property type="match status" value="2"/>
</dbReference>
<dbReference type="PANTHER" id="PTHR35037:SF3">
    <property type="entry name" value="C-TERMINAL REGION OF AIDA-LIKE PROTEIN"/>
    <property type="match status" value="1"/>
</dbReference>
<evidence type="ECO:0000313" key="5">
    <source>
        <dbReference type="Proteomes" id="UP000317369"/>
    </source>
</evidence>
<dbReference type="NCBIfam" id="TIGR02601">
    <property type="entry name" value="autotrns_rpt"/>
    <property type="match status" value="7"/>
</dbReference>
<name>A0A517YVV7_9BACT</name>
<dbReference type="InterPro" id="IPR011050">
    <property type="entry name" value="Pectin_lyase_fold/virulence"/>
</dbReference>
<dbReference type="Pfam" id="PF03797">
    <property type="entry name" value="Autotransporter"/>
    <property type="match status" value="1"/>
</dbReference>
<dbReference type="EMBL" id="CP036425">
    <property type="protein sequence ID" value="QDU34332.1"/>
    <property type="molecule type" value="Genomic_DNA"/>
</dbReference>
<evidence type="ECO:0000256" key="2">
    <source>
        <dbReference type="SAM" id="SignalP"/>
    </source>
</evidence>
<dbReference type="InterPro" id="IPR012332">
    <property type="entry name" value="Autotransporter_pectin_lyase_C"/>
</dbReference>
<dbReference type="InterPro" id="IPR051551">
    <property type="entry name" value="Autotransporter_adhesion"/>
</dbReference>
<protein>
    <submittedName>
        <fullName evidence="4">Extracellular serine protease</fullName>
        <ecNumber evidence="4">3.4.21.-</ecNumber>
    </submittedName>
</protein>
<dbReference type="PANTHER" id="PTHR35037">
    <property type="entry name" value="C-TERMINAL REGION OF AIDA-LIKE PROTEIN"/>
    <property type="match status" value="1"/>
</dbReference>
<organism evidence="4 5">
    <name type="scientific">Poriferisphaera corsica</name>
    <dbReference type="NCBI Taxonomy" id="2528020"/>
    <lineage>
        <taxon>Bacteria</taxon>
        <taxon>Pseudomonadati</taxon>
        <taxon>Planctomycetota</taxon>
        <taxon>Phycisphaerae</taxon>
        <taxon>Phycisphaerales</taxon>
        <taxon>Phycisphaeraceae</taxon>
        <taxon>Poriferisphaera</taxon>
    </lineage>
</organism>
<gene>
    <name evidence="4" type="ORF">KS4_24000</name>
</gene>
<dbReference type="SUPFAM" id="SSF103515">
    <property type="entry name" value="Autotransporter"/>
    <property type="match status" value="1"/>
</dbReference>
<feature type="signal peptide" evidence="2">
    <location>
        <begin position="1"/>
        <end position="21"/>
    </location>
</feature>
<feature type="domain" description="Autotransporter" evidence="3">
    <location>
        <begin position="1385"/>
        <end position="1642"/>
    </location>
</feature>
<dbReference type="Proteomes" id="UP000317369">
    <property type="component" value="Chromosome"/>
</dbReference>
<evidence type="ECO:0000256" key="1">
    <source>
        <dbReference type="ARBA" id="ARBA00022729"/>
    </source>
</evidence>
<feature type="chain" id="PRO_5021836471" evidence="2">
    <location>
        <begin position="22"/>
        <end position="1642"/>
    </location>
</feature>
<keyword evidence="1 2" id="KW-0732">Signal</keyword>
<dbReference type="OrthoDB" id="215676at2"/>
<dbReference type="GO" id="GO:0008233">
    <property type="term" value="F:peptidase activity"/>
    <property type="evidence" value="ECO:0007669"/>
    <property type="project" value="UniProtKB-KW"/>
</dbReference>
<dbReference type="Gene3D" id="2.40.128.130">
    <property type="entry name" value="Autotransporter beta-domain"/>
    <property type="match status" value="1"/>
</dbReference>
<dbReference type="EC" id="3.4.21.-" evidence="4"/>